<dbReference type="RefSeq" id="XP_002508693.1">
    <property type="nucleotide sequence ID" value="XM_002508647.1"/>
</dbReference>
<dbReference type="GO" id="GO:0008270">
    <property type="term" value="F:zinc ion binding"/>
    <property type="evidence" value="ECO:0007669"/>
    <property type="project" value="UniProtKB-KW"/>
</dbReference>
<evidence type="ECO:0000256" key="5">
    <source>
        <dbReference type="SAM" id="MobiDB-lite"/>
    </source>
</evidence>
<dbReference type="EMBL" id="CP001576">
    <property type="protein sequence ID" value="ACO69951.1"/>
    <property type="molecule type" value="Genomic_DNA"/>
</dbReference>
<dbReference type="InterPro" id="IPR013083">
    <property type="entry name" value="Znf_RING/FYVE/PHD"/>
</dbReference>
<feature type="domain" description="RING-type" evidence="6">
    <location>
        <begin position="167"/>
        <end position="215"/>
    </location>
</feature>
<dbReference type="KEGG" id="mis:MICPUN_61789"/>
<feature type="region of interest" description="Disordered" evidence="5">
    <location>
        <begin position="228"/>
        <end position="249"/>
    </location>
</feature>
<keyword evidence="1" id="KW-0479">Metal-binding</keyword>
<dbReference type="InParanoid" id="C1FI85"/>
<dbReference type="AlphaFoldDB" id="C1FI85"/>
<evidence type="ECO:0000313" key="8">
    <source>
        <dbReference type="Proteomes" id="UP000002009"/>
    </source>
</evidence>
<dbReference type="Gene3D" id="3.30.40.10">
    <property type="entry name" value="Zinc/RING finger domain, C3HC4 (zinc finger)"/>
    <property type="match status" value="1"/>
</dbReference>
<dbReference type="GeneID" id="8246698"/>
<dbReference type="PROSITE" id="PS50089">
    <property type="entry name" value="ZF_RING_2"/>
    <property type="match status" value="1"/>
</dbReference>
<evidence type="ECO:0000313" key="7">
    <source>
        <dbReference type="EMBL" id="ACO69951.1"/>
    </source>
</evidence>
<sequence length="249" mass="27324">MPDAAYAVPTQNITENGFKGFLPSTWSEDSLEVFPDEILGKYDVEIEWNGTRTLTIEKDNLRWNGARLTPTAVWCQRSHGISNFATRFTAFCPEQRTVWVKRGTQRGVVESLDISFELNDAGNATGLVGTFRRQGEGTLGVRGAKAFDANQLPTLVRTKSNDPESQCPVCYSEWDDPGVTQVVVTTCEHCFCLECVVGVCSLTPPAESGSCPICRRPMVLHDLRTVRRERGGTPENPAGKPPPGCLPCA</sequence>
<name>C1FI85_MICCC</name>
<gene>
    <name evidence="7" type="ORF">MICPUN_61789</name>
</gene>
<keyword evidence="3" id="KW-0862">Zinc</keyword>
<dbReference type="SMART" id="SM00184">
    <property type="entry name" value="RING"/>
    <property type="match status" value="1"/>
</dbReference>
<accession>C1FI85</accession>
<evidence type="ECO:0000256" key="2">
    <source>
        <dbReference type="ARBA" id="ARBA00022771"/>
    </source>
</evidence>
<feature type="compositionally biased region" description="Pro residues" evidence="5">
    <location>
        <begin position="239"/>
        <end position="249"/>
    </location>
</feature>
<dbReference type="Proteomes" id="UP000002009">
    <property type="component" value="Chromosome 10"/>
</dbReference>
<reference evidence="7 8" key="1">
    <citation type="journal article" date="2009" name="Science">
        <title>Green evolution and dynamic adaptations revealed by genomes of the marine picoeukaryotes Micromonas.</title>
        <authorList>
            <person name="Worden A.Z."/>
            <person name="Lee J.H."/>
            <person name="Mock T."/>
            <person name="Rouze P."/>
            <person name="Simmons M.P."/>
            <person name="Aerts A.L."/>
            <person name="Allen A.E."/>
            <person name="Cuvelier M.L."/>
            <person name="Derelle E."/>
            <person name="Everett M.V."/>
            <person name="Foulon E."/>
            <person name="Grimwood J."/>
            <person name="Gundlach H."/>
            <person name="Henrissat B."/>
            <person name="Napoli C."/>
            <person name="McDonald S.M."/>
            <person name="Parker M.S."/>
            <person name="Rombauts S."/>
            <person name="Salamov A."/>
            <person name="Von Dassow P."/>
            <person name="Badger J.H."/>
            <person name="Coutinho P.M."/>
            <person name="Demir E."/>
            <person name="Dubchak I."/>
            <person name="Gentemann C."/>
            <person name="Eikrem W."/>
            <person name="Gready J.E."/>
            <person name="John U."/>
            <person name="Lanier W."/>
            <person name="Lindquist E.A."/>
            <person name="Lucas S."/>
            <person name="Mayer K.F."/>
            <person name="Moreau H."/>
            <person name="Not F."/>
            <person name="Otillar R."/>
            <person name="Panaud O."/>
            <person name="Pangilinan J."/>
            <person name="Paulsen I."/>
            <person name="Piegu B."/>
            <person name="Poliakov A."/>
            <person name="Robbens S."/>
            <person name="Schmutz J."/>
            <person name="Toulza E."/>
            <person name="Wyss T."/>
            <person name="Zelensky A."/>
            <person name="Zhou K."/>
            <person name="Armbrust E.V."/>
            <person name="Bhattacharya D."/>
            <person name="Goodenough U.W."/>
            <person name="Van de Peer Y."/>
            <person name="Grigoriev I.V."/>
        </authorList>
    </citation>
    <scope>NUCLEOTIDE SEQUENCE [LARGE SCALE GENOMIC DNA]</scope>
    <source>
        <strain evidence="8">RCC299 / NOUM17</strain>
    </source>
</reference>
<organism evidence="7 8">
    <name type="scientific">Micromonas commoda (strain RCC299 / NOUM17 / CCMP2709)</name>
    <name type="common">Picoplanktonic green alga</name>
    <dbReference type="NCBI Taxonomy" id="296587"/>
    <lineage>
        <taxon>Eukaryota</taxon>
        <taxon>Viridiplantae</taxon>
        <taxon>Chlorophyta</taxon>
        <taxon>Mamiellophyceae</taxon>
        <taxon>Mamiellales</taxon>
        <taxon>Mamiellaceae</taxon>
        <taxon>Micromonas</taxon>
    </lineage>
</organism>
<keyword evidence="8" id="KW-1185">Reference proteome</keyword>
<dbReference type="SUPFAM" id="SSF57850">
    <property type="entry name" value="RING/U-box"/>
    <property type="match status" value="1"/>
</dbReference>
<dbReference type="InterPro" id="IPR017907">
    <property type="entry name" value="Znf_RING_CS"/>
</dbReference>
<dbReference type="InterPro" id="IPR001841">
    <property type="entry name" value="Znf_RING"/>
</dbReference>
<proteinExistence type="predicted"/>
<keyword evidence="2 4" id="KW-0863">Zinc-finger</keyword>
<evidence type="ECO:0000256" key="4">
    <source>
        <dbReference type="PROSITE-ProRule" id="PRU00175"/>
    </source>
</evidence>
<evidence type="ECO:0000259" key="6">
    <source>
        <dbReference type="PROSITE" id="PS50089"/>
    </source>
</evidence>
<protein>
    <recommendedName>
        <fullName evidence="6">RING-type domain-containing protein</fullName>
    </recommendedName>
</protein>
<evidence type="ECO:0000256" key="1">
    <source>
        <dbReference type="ARBA" id="ARBA00022723"/>
    </source>
</evidence>
<dbReference type="PROSITE" id="PS00518">
    <property type="entry name" value="ZF_RING_1"/>
    <property type="match status" value="1"/>
</dbReference>
<evidence type="ECO:0000256" key="3">
    <source>
        <dbReference type="ARBA" id="ARBA00022833"/>
    </source>
</evidence>